<keyword evidence="7" id="KW-0460">Magnesium</keyword>
<evidence type="ECO:0000256" key="7">
    <source>
        <dbReference type="ARBA" id="ARBA00022842"/>
    </source>
</evidence>
<dbReference type="InterPro" id="IPR000489">
    <property type="entry name" value="Pterin-binding_dom"/>
</dbReference>
<dbReference type="SUPFAM" id="SSF51717">
    <property type="entry name" value="Dihydropteroate synthetase-like"/>
    <property type="match status" value="1"/>
</dbReference>
<dbReference type="PROSITE" id="PS00793">
    <property type="entry name" value="DHPS_2"/>
    <property type="match status" value="1"/>
</dbReference>
<evidence type="ECO:0000313" key="10">
    <source>
        <dbReference type="EMBL" id="VAW61955.1"/>
    </source>
</evidence>
<dbReference type="InterPro" id="IPR045031">
    <property type="entry name" value="DHP_synth-like"/>
</dbReference>
<dbReference type="EC" id="2.5.1.15" evidence="4"/>
<evidence type="ECO:0000256" key="2">
    <source>
        <dbReference type="ARBA" id="ARBA00001946"/>
    </source>
</evidence>
<dbReference type="GO" id="GO:0004156">
    <property type="term" value="F:dihydropteroate synthase activity"/>
    <property type="evidence" value="ECO:0007669"/>
    <property type="project" value="UniProtKB-EC"/>
</dbReference>
<dbReference type="GO" id="GO:0046872">
    <property type="term" value="F:metal ion binding"/>
    <property type="evidence" value="ECO:0007669"/>
    <property type="project" value="UniProtKB-KW"/>
</dbReference>
<dbReference type="GO" id="GO:0046656">
    <property type="term" value="P:folic acid biosynthetic process"/>
    <property type="evidence" value="ECO:0007669"/>
    <property type="project" value="UniProtKB-KW"/>
</dbReference>
<evidence type="ECO:0000256" key="4">
    <source>
        <dbReference type="ARBA" id="ARBA00012458"/>
    </source>
</evidence>
<dbReference type="PANTHER" id="PTHR20941">
    <property type="entry name" value="FOLATE SYNTHESIS PROTEINS"/>
    <property type="match status" value="1"/>
</dbReference>
<comment type="catalytic activity">
    <reaction evidence="1">
        <text>(7,8-dihydropterin-6-yl)methyl diphosphate + 4-aminobenzoate = 7,8-dihydropteroate + diphosphate</text>
        <dbReference type="Rhea" id="RHEA:19949"/>
        <dbReference type="ChEBI" id="CHEBI:17836"/>
        <dbReference type="ChEBI" id="CHEBI:17839"/>
        <dbReference type="ChEBI" id="CHEBI:33019"/>
        <dbReference type="ChEBI" id="CHEBI:72950"/>
        <dbReference type="EC" id="2.5.1.15"/>
    </reaction>
</comment>
<dbReference type="InterPro" id="IPR006390">
    <property type="entry name" value="DHP_synth_dom"/>
</dbReference>
<feature type="domain" description="Pterin-binding" evidence="9">
    <location>
        <begin position="29"/>
        <end position="281"/>
    </location>
</feature>
<evidence type="ECO:0000256" key="3">
    <source>
        <dbReference type="ARBA" id="ARBA00004763"/>
    </source>
</evidence>
<keyword evidence="8" id="KW-0289">Folate biosynthesis</keyword>
<evidence type="ECO:0000259" key="9">
    <source>
        <dbReference type="PROSITE" id="PS50972"/>
    </source>
</evidence>
<keyword evidence="5 10" id="KW-0808">Transferase</keyword>
<organism evidence="10">
    <name type="scientific">hydrothermal vent metagenome</name>
    <dbReference type="NCBI Taxonomy" id="652676"/>
    <lineage>
        <taxon>unclassified sequences</taxon>
        <taxon>metagenomes</taxon>
        <taxon>ecological metagenomes</taxon>
    </lineage>
</organism>
<evidence type="ECO:0000256" key="1">
    <source>
        <dbReference type="ARBA" id="ARBA00000012"/>
    </source>
</evidence>
<comment type="pathway">
    <text evidence="3">Cofactor biosynthesis; tetrahydrofolate biosynthesis; 7,8-dihydrofolate from 2-amino-4-hydroxy-6-hydroxymethyl-7,8-dihydropteridine diphosphate and 4-aminobenzoate: step 1/2.</text>
</comment>
<dbReference type="Pfam" id="PF00809">
    <property type="entry name" value="Pterin_bind"/>
    <property type="match status" value="1"/>
</dbReference>
<dbReference type="GO" id="GO:0046654">
    <property type="term" value="P:tetrahydrofolate biosynthetic process"/>
    <property type="evidence" value="ECO:0007669"/>
    <property type="project" value="TreeGrafter"/>
</dbReference>
<dbReference type="AlphaFoldDB" id="A0A3B0X0Z9"/>
<dbReference type="NCBIfam" id="TIGR01496">
    <property type="entry name" value="DHPS"/>
    <property type="match status" value="1"/>
</dbReference>
<dbReference type="EMBL" id="UOFJ01000057">
    <property type="protein sequence ID" value="VAW61955.1"/>
    <property type="molecule type" value="Genomic_DNA"/>
</dbReference>
<evidence type="ECO:0000256" key="5">
    <source>
        <dbReference type="ARBA" id="ARBA00022679"/>
    </source>
</evidence>
<proteinExistence type="predicted"/>
<dbReference type="Gene3D" id="3.20.20.20">
    <property type="entry name" value="Dihydropteroate synthase-like"/>
    <property type="match status" value="1"/>
</dbReference>
<dbReference type="PROSITE" id="PS00792">
    <property type="entry name" value="DHPS_1"/>
    <property type="match status" value="1"/>
</dbReference>
<dbReference type="CDD" id="cd00739">
    <property type="entry name" value="DHPS"/>
    <property type="match status" value="1"/>
</dbReference>
<dbReference type="InterPro" id="IPR011005">
    <property type="entry name" value="Dihydropteroate_synth-like_sf"/>
</dbReference>
<dbReference type="GO" id="GO:0005829">
    <property type="term" value="C:cytosol"/>
    <property type="evidence" value="ECO:0007669"/>
    <property type="project" value="TreeGrafter"/>
</dbReference>
<sequence length="294" mass="31779">MRGLFVAYIETGNRKMTHPVLAQLSNKQPLVMGILNTTPDSFSDGGQFACVDNALSHAIGMVEEGVDIVDVGGESTRPGARAVSAKDEIQRVVPVIQAIREQSDVCISIDTSKPDVMAAAVEAGASLVNDVNGLRAKGAVQVCAELDVSVCVMHMQGEPRSMQHRPTYVDVVEEVRFFLQQRIEDCMDAGIGQEKIMIDPGFGFGKTRQHNMQLLHRLDEFTALGMPVLLGLSRKSVLGAILDAPVEQRLHGSIAAAVLGWTKGAQIFRVHDIKPTVDALKVCMAMQYPPCSIS</sequence>
<dbReference type="FunFam" id="3.20.20.20:FF:000006">
    <property type="entry name" value="Dihydropteroate synthase"/>
    <property type="match status" value="1"/>
</dbReference>
<protein>
    <recommendedName>
        <fullName evidence="4">dihydropteroate synthase</fullName>
        <ecNumber evidence="4">2.5.1.15</ecNumber>
    </recommendedName>
</protein>
<dbReference type="PANTHER" id="PTHR20941:SF1">
    <property type="entry name" value="FOLIC ACID SYNTHESIS PROTEIN FOL1"/>
    <property type="match status" value="1"/>
</dbReference>
<keyword evidence="6" id="KW-0479">Metal-binding</keyword>
<comment type="cofactor">
    <cofactor evidence="2">
        <name>Mg(2+)</name>
        <dbReference type="ChEBI" id="CHEBI:18420"/>
    </cofactor>
</comment>
<evidence type="ECO:0000256" key="6">
    <source>
        <dbReference type="ARBA" id="ARBA00022723"/>
    </source>
</evidence>
<gene>
    <name evidence="10" type="ORF">MNBD_GAMMA10-917</name>
</gene>
<name>A0A3B0X0Z9_9ZZZZ</name>
<evidence type="ECO:0000256" key="8">
    <source>
        <dbReference type="ARBA" id="ARBA00022909"/>
    </source>
</evidence>
<dbReference type="PROSITE" id="PS50972">
    <property type="entry name" value="PTERIN_BINDING"/>
    <property type="match status" value="1"/>
</dbReference>
<accession>A0A3B0X0Z9</accession>
<reference evidence="10" key="1">
    <citation type="submission" date="2018-06" db="EMBL/GenBank/DDBJ databases">
        <authorList>
            <person name="Zhirakovskaya E."/>
        </authorList>
    </citation>
    <scope>NUCLEOTIDE SEQUENCE</scope>
</reference>